<sequence>MSSEPTAMFPVTDPGRHAKGRLKMRTLALDISRIWEASATTSTTLCRDHGMEVDTEPIEMEIGSALAAIRTLDLEVIQRSQGHDNRAEGWRRYEATRNADVQGRAVRGLTLLRNADTHAAGVVEVSPEEVFGGTAGYRVFPFWKLYDELPEAVRASSGNEEAYREAVGGRLVIETLLDAFAFLNRCDPTLASRDPKTGELEFFPLKPYPGPVGYERRHPDQPGRAEIHLEVRRRAEAKSPAGIRRTIQYSFPSGDSTVYCGYTDNGSRGQWAFTESAVQVARDVRNGFPYIVATADGAHRRVSAGPDGRLFAGSTGLDALAFPASSVDPAPEVWEGWWKWASEDAFHYRDQRHLG</sequence>
<name>A0ABY7KQM8_9ACTN</name>
<accession>A0ABY7KQM8</accession>
<dbReference type="EMBL" id="CP114413">
    <property type="protein sequence ID" value="WAZ26895.1"/>
    <property type="molecule type" value="Genomic_DNA"/>
</dbReference>
<proteinExistence type="predicted"/>
<reference evidence="1" key="1">
    <citation type="submission" date="2022-12" db="EMBL/GenBank/DDBJ databases">
        <authorList>
            <person name="Ruckert C."/>
            <person name="Busche T."/>
            <person name="Kalinowski J."/>
            <person name="Wittmann C."/>
        </authorList>
    </citation>
    <scope>NUCLEOTIDE SEQUENCE</scope>
    <source>
        <strain evidence="1">DSM 40467</strain>
    </source>
</reference>
<dbReference type="RefSeq" id="WP_269664381.1">
    <property type="nucleotide sequence ID" value="NZ_CP114413.1"/>
</dbReference>
<dbReference type="Proteomes" id="UP001164439">
    <property type="component" value="Chromosome"/>
</dbReference>
<evidence type="ECO:0000313" key="2">
    <source>
        <dbReference type="Proteomes" id="UP001164439"/>
    </source>
</evidence>
<evidence type="ECO:0000313" key="1">
    <source>
        <dbReference type="EMBL" id="WAZ26895.1"/>
    </source>
</evidence>
<keyword evidence="2" id="KW-1185">Reference proteome</keyword>
<gene>
    <name evidence="1" type="ORF">STRCI_008564</name>
</gene>
<protein>
    <submittedName>
        <fullName evidence="1">Uncharacterized protein</fullName>
    </submittedName>
</protein>
<organism evidence="1 2">
    <name type="scientific">Streptomyces cinnabarinus</name>
    <dbReference type="NCBI Taxonomy" id="67287"/>
    <lineage>
        <taxon>Bacteria</taxon>
        <taxon>Bacillati</taxon>
        <taxon>Actinomycetota</taxon>
        <taxon>Actinomycetes</taxon>
        <taxon>Kitasatosporales</taxon>
        <taxon>Streptomycetaceae</taxon>
        <taxon>Streptomyces</taxon>
    </lineage>
</organism>